<reference evidence="2" key="1">
    <citation type="journal article" date="2022" name="Arch. Microbiol.">
        <title>Microbulbifer okhotskensis sp. nov., isolated from a deep bottom sediment of the Okhotsk Sea.</title>
        <authorList>
            <person name="Romanenko L."/>
            <person name="Kurilenko V."/>
            <person name="Otstavnykh N."/>
            <person name="Velansky P."/>
            <person name="Isaeva M."/>
            <person name="Mikhailov V."/>
        </authorList>
    </citation>
    <scope>NUCLEOTIDE SEQUENCE</scope>
    <source>
        <strain evidence="2">OS29</strain>
    </source>
</reference>
<evidence type="ECO:0000313" key="2">
    <source>
        <dbReference type="EMBL" id="MCO1333552.1"/>
    </source>
</evidence>
<dbReference type="EMBL" id="JALBWM010000011">
    <property type="protein sequence ID" value="MCO1333552.1"/>
    <property type="molecule type" value="Genomic_DNA"/>
</dbReference>
<protein>
    <submittedName>
        <fullName evidence="2">DUF1566 domain-containing protein</fullName>
    </submittedName>
</protein>
<proteinExistence type="predicted"/>
<dbReference type="AlphaFoldDB" id="A0A9X2J3H3"/>
<dbReference type="Proteomes" id="UP001139028">
    <property type="component" value="Unassembled WGS sequence"/>
</dbReference>
<evidence type="ECO:0000259" key="1">
    <source>
        <dbReference type="Pfam" id="PF07603"/>
    </source>
</evidence>
<name>A0A9X2J3H3_9GAMM</name>
<evidence type="ECO:0000313" key="3">
    <source>
        <dbReference type="Proteomes" id="UP001139028"/>
    </source>
</evidence>
<sequence length="169" mass="19311">MAAWAGPWSCICDTDSGLLWEVKTDDEGIHDGKWTYSWYQFEEGIANNGDCYFEKERCDTEDLIRRTNKQALCTSTSWRLPTITELRSITFKQNKPGKAMIESEYFPKTQRGDYWTSDSNRPLFGVYQYLNTGAGAVNFINAETITIPYKNAAFVRLVSSHSTACNKNQ</sequence>
<organism evidence="2 3">
    <name type="scientific">Microbulbifer okhotskensis</name>
    <dbReference type="NCBI Taxonomy" id="2926617"/>
    <lineage>
        <taxon>Bacteria</taxon>
        <taxon>Pseudomonadati</taxon>
        <taxon>Pseudomonadota</taxon>
        <taxon>Gammaproteobacteria</taxon>
        <taxon>Cellvibrionales</taxon>
        <taxon>Microbulbiferaceae</taxon>
        <taxon>Microbulbifer</taxon>
    </lineage>
</organism>
<dbReference type="RefSeq" id="WP_252464941.1">
    <property type="nucleotide sequence ID" value="NZ_JALBWM010000011.1"/>
</dbReference>
<comment type="caution">
    <text evidence="2">The sequence shown here is derived from an EMBL/GenBank/DDBJ whole genome shotgun (WGS) entry which is preliminary data.</text>
</comment>
<feature type="domain" description="Lcl C-terminal" evidence="1">
    <location>
        <begin position="10"/>
        <end position="158"/>
    </location>
</feature>
<gene>
    <name evidence="2" type="ORF">MO867_04280</name>
</gene>
<keyword evidence="3" id="KW-1185">Reference proteome</keyword>
<accession>A0A9X2J3H3</accession>
<dbReference type="Pfam" id="PF07603">
    <property type="entry name" value="Lcl_C"/>
    <property type="match status" value="1"/>
</dbReference>
<dbReference type="InterPro" id="IPR011460">
    <property type="entry name" value="Lcl_C"/>
</dbReference>